<dbReference type="PANTHER" id="PTHR11482:SF6">
    <property type="entry name" value="ORNITHINE DECARBOXYLASE 1-RELATED"/>
    <property type="match status" value="1"/>
</dbReference>
<comment type="caution">
    <text evidence="9">The sequence shown here is derived from an EMBL/GenBank/DDBJ whole genome shotgun (WGS) entry which is preliminary data.</text>
</comment>
<proteinExistence type="inferred from homology"/>
<dbReference type="Proteomes" id="UP001165648">
    <property type="component" value="Unassembled WGS sequence"/>
</dbReference>
<evidence type="ECO:0000313" key="10">
    <source>
        <dbReference type="Proteomes" id="UP001165648"/>
    </source>
</evidence>
<dbReference type="SUPFAM" id="SSF51419">
    <property type="entry name" value="PLP-binding barrel"/>
    <property type="match status" value="1"/>
</dbReference>
<dbReference type="EMBL" id="JANIDW010000001">
    <property type="protein sequence ID" value="MCX5613676.1"/>
    <property type="molecule type" value="Genomic_DNA"/>
</dbReference>
<evidence type="ECO:0000256" key="6">
    <source>
        <dbReference type="ARBA" id="ARBA00034138"/>
    </source>
</evidence>
<comment type="cofactor">
    <cofactor evidence="1">
        <name>pyridoxal 5'-phosphate</name>
        <dbReference type="ChEBI" id="CHEBI:597326"/>
    </cofactor>
</comment>
<keyword evidence="4" id="KW-0456">Lyase</keyword>
<dbReference type="PANTHER" id="PTHR11482">
    <property type="entry name" value="ARGININE/DIAMINOPIMELATE/ORNITHINE DECARBOXYLASE"/>
    <property type="match status" value="1"/>
</dbReference>
<evidence type="ECO:0000256" key="2">
    <source>
        <dbReference type="ARBA" id="ARBA00008872"/>
    </source>
</evidence>
<organism evidence="9 10">
    <name type="scientific">Bombella saccharophila</name>
    <dbReference type="NCBI Taxonomy" id="2967338"/>
    <lineage>
        <taxon>Bacteria</taxon>
        <taxon>Pseudomonadati</taxon>
        <taxon>Pseudomonadota</taxon>
        <taxon>Alphaproteobacteria</taxon>
        <taxon>Acetobacterales</taxon>
        <taxon>Acetobacteraceae</taxon>
        <taxon>Bombella</taxon>
    </lineage>
</organism>
<dbReference type="InterPro" id="IPR000183">
    <property type="entry name" value="Orn/DAP/Arg_de-COase"/>
</dbReference>
<keyword evidence="10" id="KW-1185">Reference proteome</keyword>
<sequence length="383" mass="41910">MCLMTPKIARFLADQQPATPCLVVDLSIVAEQYQALHKALPTGRIHYAVKANPASAILTCLHQLGSYFDIASPGEIDLCLQAGIPAAKLSFGHTVKTARSIAYAHQKGLTLFAFDCLEELEKLAQHAPGCSVFCRLGVLNTGAEWPLSRKFGTTVEHAFTLLTKARALGLKPAGLSFHVGSQQTHIEAYAEAIAQAAELYHRLDKEQNITLDFINMGGGFPTYYRTPIPAIDQFGQAITTAMQTHFPHHAPQILLEPGRYMVGSAGIVQTEVVLASHRGNREDEPRWVYLDIGRFGGLAETEGEAIRYAFQTPYDKTSTHYSPCILAGPSCDSMDVLYEKNPVPLPDELKTGDKLIILSTGAYVSTYCSTGFNGFPPLKEYYL</sequence>
<feature type="domain" description="Orn/DAP/Arg decarboxylase 2 N-terminal" evidence="8">
    <location>
        <begin position="29"/>
        <end position="262"/>
    </location>
</feature>
<dbReference type="InterPro" id="IPR022644">
    <property type="entry name" value="De-COase2_N"/>
</dbReference>
<dbReference type="Pfam" id="PF02784">
    <property type="entry name" value="Orn_Arg_deC_N"/>
    <property type="match status" value="1"/>
</dbReference>
<dbReference type="EC" id="4.1.1.17" evidence="6"/>
<dbReference type="InterPro" id="IPR022653">
    <property type="entry name" value="De-COase2_pyr-phos_BS"/>
</dbReference>
<dbReference type="Gene3D" id="3.20.20.10">
    <property type="entry name" value="Alanine racemase"/>
    <property type="match status" value="1"/>
</dbReference>
<dbReference type="SUPFAM" id="SSF50621">
    <property type="entry name" value="Alanine racemase C-terminal domain-like"/>
    <property type="match status" value="1"/>
</dbReference>
<evidence type="ECO:0000256" key="3">
    <source>
        <dbReference type="ARBA" id="ARBA00022898"/>
    </source>
</evidence>
<dbReference type="InterPro" id="IPR002433">
    <property type="entry name" value="Orn_de-COase"/>
</dbReference>
<dbReference type="CDD" id="cd00622">
    <property type="entry name" value="PLPDE_III_ODC"/>
    <property type="match status" value="1"/>
</dbReference>
<comment type="pathway">
    <text evidence="5">Amine and polyamine biosynthesis; putrescine biosynthesis via L-ornithine pathway; putrescine from L-ornithine: step 1/1.</text>
</comment>
<evidence type="ECO:0000256" key="4">
    <source>
        <dbReference type="ARBA" id="ARBA00023239"/>
    </source>
</evidence>
<reference evidence="9 10" key="1">
    <citation type="submission" date="2022-07" db="EMBL/GenBank/DDBJ databases">
        <title>Bombella genomes.</title>
        <authorList>
            <person name="Harer L."/>
            <person name="Styblova S."/>
            <person name="Ehrmann M."/>
        </authorList>
    </citation>
    <scope>NUCLEOTIDE SEQUENCE [LARGE SCALE GENOMIC DNA]</scope>
    <source>
        <strain evidence="9 10">TMW 2.2558</strain>
    </source>
</reference>
<dbReference type="InterPro" id="IPR009006">
    <property type="entry name" value="Ala_racemase/Decarboxylase_C"/>
</dbReference>
<evidence type="ECO:0000256" key="7">
    <source>
        <dbReference type="ARBA" id="ARBA00049127"/>
    </source>
</evidence>
<keyword evidence="3" id="KW-0663">Pyridoxal phosphate</keyword>
<evidence type="ECO:0000256" key="5">
    <source>
        <dbReference type="ARBA" id="ARBA00034115"/>
    </source>
</evidence>
<dbReference type="Gene3D" id="2.40.37.10">
    <property type="entry name" value="Lyase, Ornithine Decarboxylase, Chain A, domain 1"/>
    <property type="match status" value="1"/>
</dbReference>
<comment type="catalytic activity">
    <reaction evidence="7">
        <text>L-ornithine + H(+) = putrescine + CO2</text>
        <dbReference type="Rhea" id="RHEA:22964"/>
        <dbReference type="ChEBI" id="CHEBI:15378"/>
        <dbReference type="ChEBI" id="CHEBI:16526"/>
        <dbReference type="ChEBI" id="CHEBI:46911"/>
        <dbReference type="ChEBI" id="CHEBI:326268"/>
        <dbReference type="EC" id="4.1.1.17"/>
    </reaction>
</comment>
<dbReference type="PROSITE" id="PS00878">
    <property type="entry name" value="ODR_DC_2_1"/>
    <property type="match status" value="1"/>
</dbReference>
<protein>
    <recommendedName>
        <fullName evidence="6">ornithine decarboxylase</fullName>
        <ecNumber evidence="6">4.1.1.17</ecNumber>
    </recommendedName>
</protein>
<accession>A0ABT3W9J0</accession>
<evidence type="ECO:0000256" key="1">
    <source>
        <dbReference type="ARBA" id="ARBA00001933"/>
    </source>
</evidence>
<dbReference type="PRINTS" id="PR01182">
    <property type="entry name" value="ORNDCRBXLASE"/>
</dbReference>
<gene>
    <name evidence="9" type="ORF">NQF64_00220</name>
</gene>
<dbReference type="PRINTS" id="PR01179">
    <property type="entry name" value="ODADCRBXLASE"/>
</dbReference>
<evidence type="ECO:0000313" key="9">
    <source>
        <dbReference type="EMBL" id="MCX5613676.1"/>
    </source>
</evidence>
<dbReference type="InterPro" id="IPR029066">
    <property type="entry name" value="PLP-binding_barrel"/>
</dbReference>
<comment type="similarity">
    <text evidence="2">Belongs to the Orn/Lys/Arg decarboxylase class-II family.</text>
</comment>
<name>A0ABT3W9J0_9PROT</name>
<evidence type="ECO:0000259" key="8">
    <source>
        <dbReference type="Pfam" id="PF02784"/>
    </source>
</evidence>